<name>A0ABR6DNI0_9FLAO</name>
<dbReference type="Proteomes" id="UP000555003">
    <property type="component" value="Unassembled WGS sequence"/>
</dbReference>
<feature type="transmembrane region" description="Helical" evidence="5">
    <location>
        <begin position="114"/>
        <end position="135"/>
    </location>
</feature>
<dbReference type="PANTHER" id="PTHR37306">
    <property type="entry name" value="COLICIN V PRODUCTION PROTEIN"/>
    <property type="match status" value="1"/>
</dbReference>
<keyword evidence="3 5" id="KW-1133">Transmembrane helix</keyword>
<evidence type="ECO:0000256" key="2">
    <source>
        <dbReference type="ARBA" id="ARBA00022692"/>
    </source>
</evidence>
<dbReference type="RefSeq" id="WP_246336923.1">
    <property type="nucleotide sequence ID" value="NZ_JACJIS010000001.1"/>
</dbReference>
<feature type="transmembrane region" description="Helical" evidence="5">
    <location>
        <begin position="7"/>
        <end position="30"/>
    </location>
</feature>
<dbReference type="Pfam" id="PF02674">
    <property type="entry name" value="Colicin_V"/>
    <property type="match status" value="1"/>
</dbReference>
<reference evidence="6 7" key="1">
    <citation type="submission" date="2020-08" db="EMBL/GenBank/DDBJ databases">
        <title>Genomic Encyclopedia of Type Strains, Phase IV (KMG-IV): sequencing the most valuable type-strain genomes for metagenomic binning, comparative biology and taxonomic classification.</title>
        <authorList>
            <person name="Goeker M."/>
        </authorList>
    </citation>
    <scope>NUCLEOTIDE SEQUENCE [LARGE SCALE GENOMIC DNA]</scope>
    <source>
        <strain evidence="6 7">DSM 100397</strain>
    </source>
</reference>
<protein>
    <submittedName>
        <fullName evidence="6">Membrane protein required for colicin V production</fullName>
    </submittedName>
</protein>
<evidence type="ECO:0000256" key="5">
    <source>
        <dbReference type="SAM" id="Phobius"/>
    </source>
</evidence>
<proteinExistence type="predicted"/>
<dbReference type="PANTHER" id="PTHR37306:SF1">
    <property type="entry name" value="COLICIN V PRODUCTION PROTEIN"/>
    <property type="match status" value="1"/>
</dbReference>
<evidence type="ECO:0000256" key="1">
    <source>
        <dbReference type="ARBA" id="ARBA00004141"/>
    </source>
</evidence>
<feature type="transmembrane region" description="Helical" evidence="5">
    <location>
        <begin position="76"/>
        <end position="102"/>
    </location>
</feature>
<keyword evidence="2 5" id="KW-0812">Transmembrane</keyword>
<feature type="transmembrane region" description="Helical" evidence="5">
    <location>
        <begin position="36"/>
        <end position="55"/>
    </location>
</feature>
<gene>
    <name evidence="6" type="ORF">GGR22_001382</name>
</gene>
<evidence type="ECO:0000256" key="4">
    <source>
        <dbReference type="ARBA" id="ARBA00023136"/>
    </source>
</evidence>
<evidence type="ECO:0000313" key="7">
    <source>
        <dbReference type="Proteomes" id="UP000555003"/>
    </source>
</evidence>
<organism evidence="6 7">
    <name type="scientific">Flavobacterium gossypii</name>
    <dbReference type="NCBI Taxonomy" id="1646119"/>
    <lineage>
        <taxon>Bacteria</taxon>
        <taxon>Pseudomonadati</taxon>
        <taxon>Bacteroidota</taxon>
        <taxon>Flavobacteriia</taxon>
        <taxon>Flavobacteriales</taxon>
        <taxon>Flavobacteriaceae</taxon>
        <taxon>Flavobacterium</taxon>
    </lineage>
</organism>
<accession>A0ABR6DNI0</accession>
<dbReference type="EMBL" id="JACJIS010000001">
    <property type="protein sequence ID" value="MBA9073256.1"/>
    <property type="molecule type" value="Genomic_DNA"/>
</dbReference>
<evidence type="ECO:0000313" key="6">
    <source>
        <dbReference type="EMBL" id="MBA9073256.1"/>
    </source>
</evidence>
<dbReference type="InterPro" id="IPR003825">
    <property type="entry name" value="Colicin-V_CvpA"/>
</dbReference>
<comment type="caution">
    <text evidence="6">The sequence shown here is derived from an EMBL/GenBank/DDBJ whole genome shotgun (WGS) entry which is preliminary data.</text>
</comment>
<evidence type="ECO:0000256" key="3">
    <source>
        <dbReference type="ARBA" id="ARBA00022989"/>
    </source>
</evidence>
<comment type="subcellular location">
    <subcellularLocation>
        <location evidence="1">Membrane</location>
        <topology evidence="1">Multi-pass membrane protein</topology>
    </subcellularLocation>
</comment>
<keyword evidence="4 5" id="KW-0472">Membrane</keyword>
<sequence length="179" mass="20264">MQSRLSWLLTIFLMGFLDIILGVFLVYGLVRGLWNGLFVEFASLVSLLLGIYIAIKFSFLTADFLSDLFSWNPKTIAIWAFILTFIGVVLGVSLLAKFFTSIANFASLGLLNKIAGGIFGVLKMCLILSFALALFQKINFNHTFAEKKTLDDSLFYNPILKISEFVFPVFEEWFDELKK</sequence>
<keyword evidence="7" id="KW-1185">Reference proteome</keyword>